<name>A0AAD0J2N6_9BURK</name>
<organism evidence="1 2">
    <name type="scientific">Burkholderia cenocepacia</name>
    <dbReference type="NCBI Taxonomy" id="95486"/>
    <lineage>
        <taxon>Bacteria</taxon>
        <taxon>Pseudomonadati</taxon>
        <taxon>Pseudomonadota</taxon>
        <taxon>Betaproteobacteria</taxon>
        <taxon>Burkholderiales</taxon>
        <taxon>Burkholderiaceae</taxon>
        <taxon>Burkholderia</taxon>
        <taxon>Burkholderia cepacia complex</taxon>
    </lineage>
</organism>
<sequence length="189" mass="20734">MRQRIERIPHSRAIASTGAVRDCFDHMRGEIGMSARKLDTVSSGASTWNWLLPPSERARVCVVIDPSLGAAAVSATVACFTAMPEVTLLRIDDPVDAHRAWSASLMPGGVPEAAKTSTDCGLRRLPRGVPLLVWSTRPQDLDWFGGIEGNRVRALVTFEDDEVEMQVSRLLTLVLKALKHAIAENMLIY</sequence>
<dbReference type="AlphaFoldDB" id="A0AAD0J2N6"/>
<proteinExistence type="predicted"/>
<dbReference type="EMBL" id="CP021068">
    <property type="protein sequence ID" value="AWG30156.1"/>
    <property type="molecule type" value="Genomic_DNA"/>
</dbReference>
<evidence type="ECO:0000313" key="2">
    <source>
        <dbReference type="Proteomes" id="UP000244809"/>
    </source>
</evidence>
<dbReference type="Proteomes" id="UP000244809">
    <property type="component" value="Chromosome 2"/>
</dbReference>
<accession>A0AAD0J2N6</accession>
<protein>
    <submittedName>
        <fullName evidence="1">Uncharacterized protein</fullName>
    </submittedName>
</protein>
<evidence type="ECO:0000313" key="1">
    <source>
        <dbReference type="EMBL" id="AWG30156.1"/>
    </source>
</evidence>
<gene>
    <name evidence="1" type="ORF">B9Z07_14685</name>
</gene>
<reference evidence="1 2" key="1">
    <citation type="submission" date="2017-04" db="EMBL/GenBank/DDBJ databases">
        <title>Complete genome sequence of Burkholderia cenocepacia PC184 Midwest clone.</title>
        <authorList>
            <person name="Mulks M.H."/>
            <person name="Cooper V.S."/>
        </authorList>
    </citation>
    <scope>NUCLEOTIDE SEQUENCE [LARGE SCALE GENOMIC DNA]</scope>
    <source>
        <strain evidence="1 2">PC184 Mulks</strain>
    </source>
</reference>